<dbReference type="CDD" id="cd05911">
    <property type="entry name" value="Firefly_Luc_like"/>
    <property type="match status" value="1"/>
</dbReference>
<evidence type="ECO:0000256" key="2">
    <source>
        <dbReference type="ARBA" id="ARBA00022598"/>
    </source>
</evidence>
<comment type="caution">
    <text evidence="5">The sequence shown here is derived from an EMBL/GenBank/DDBJ whole genome shotgun (WGS) entry which is preliminary data.</text>
</comment>
<dbReference type="GO" id="GO:0016405">
    <property type="term" value="F:CoA-ligase activity"/>
    <property type="evidence" value="ECO:0007669"/>
    <property type="project" value="TreeGrafter"/>
</dbReference>
<evidence type="ECO:0000313" key="5">
    <source>
        <dbReference type="EMBL" id="KAK1925864.1"/>
    </source>
</evidence>
<evidence type="ECO:0000313" key="6">
    <source>
        <dbReference type="Proteomes" id="UP001182556"/>
    </source>
</evidence>
<dbReference type="PANTHER" id="PTHR24096">
    <property type="entry name" value="LONG-CHAIN-FATTY-ACID--COA LIGASE"/>
    <property type="match status" value="1"/>
</dbReference>
<dbReference type="PANTHER" id="PTHR24096:SF149">
    <property type="entry name" value="AMP-BINDING DOMAIN-CONTAINING PROTEIN-RELATED"/>
    <property type="match status" value="1"/>
</dbReference>
<sequence length="665" mass="74114">MSFRHSIYHSPTSRSLSSPFRLAVLQNPRRHVRTVIPYNPNLPRPTFKHSTSPFIEPSLPPGFTFYDNHNDYPVIPVPDLSKMYQDPRTPPPLPRTSVFHYLFPPKRKGEHLRYYPEPDPRVIAYIDGLTGRELYRHHIPVQAMWLATGLARLGLKRGDVMGLFGMNSLDWIEGCMGGQALNLIVSPINYAYTPEEVLYQLMDSGAKAIMVQPDLVPVLEKALALAPPEYTLPESRILLLCQYDDKPAGTPYKCLQEIWDKQRVPRQLQGMEEKETAYLCYSSGTTGRAKGVETSHHNITSQIQAVNMSYEPLGVNDRVLGILPFGHIYGLTLLCHQPMTRGSPVVVLPKFDVETVLRTIQNYRITWALVVPPMLIALINSPLWDKYDLSSLKGVQTGAAPCSAELIAAFEGKFPKVKVRVGYGQPAKYVSQCTVTQGYGLTETSPVTHVMTIKEGLEHRGKIGRIIPTMQARIVDPDTGEDMPTGERGELWLRGTSVMKGYWRNPEATNNAFAPGGWFKTGDIATVDEQGYFAIVDRVKELIKYKGYQVPPAELEALLLTHPKVADVGVIGVYSESQATELPRAYIVPQGGLDAVKPAARAALAKEISDWVTGKVSGHKKLRGGVVFLDAIPKSPSGKILRKVLRDQAKQEQEDEVKKSRESKL</sequence>
<dbReference type="Pfam" id="PF00501">
    <property type="entry name" value="AMP-binding"/>
    <property type="match status" value="1"/>
</dbReference>
<accession>A0AAD9FTH9</accession>
<dbReference type="InterPro" id="IPR045851">
    <property type="entry name" value="AMP-bd_C_sf"/>
</dbReference>
<feature type="domain" description="AMP-binding enzyme C-terminal" evidence="4">
    <location>
        <begin position="554"/>
        <end position="639"/>
    </location>
</feature>
<evidence type="ECO:0000259" key="4">
    <source>
        <dbReference type="Pfam" id="PF13193"/>
    </source>
</evidence>
<dbReference type="Gene3D" id="3.40.50.12780">
    <property type="entry name" value="N-terminal domain of ligase-like"/>
    <property type="match status" value="1"/>
</dbReference>
<dbReference type="InterPro" id="IPR025110">
    <property type="entry name" value="AMP-bd_C"/>
</dbReference>
<name>A0AAD9FTH9_PAPLA</name>
<feature type="domain" description="AMP-dependent synthetase/ligase" evidence="3">
    <location>
        <begin position="142"/>
        <end position="503"/>
    </location>
</feature>
<dbReference type="EMBL" id="JAODAN010000003">
    <property type="protein sequence ID" value="KAK1925864.1"/>
    <property type="molecule type" value="Genomic_DNA"/>
</dbReference>
<dbReference type="PROSITE" id="PS00455">
    <property type="entry name" value="AMP_BINDING"/>
    <property type="match status" value="1"/>
</dbReference>
<dbReference type="Pfam" id="PF13193">
    <property type="entry name" value="AMP-binding_C"/>
    <property type="match status" value="1"/>
</dbReference>
<evidence type="ECO:0000256" key="1">
    <source>
        <dbReference type="ARBA" id="ARBA00006432"/>
    </source>
</evidence>
<proteinExistence type="inferred from homology"/>
<dbReference type="Gene3D" id="3.30.300.30">
    <property type="match status" value="1"/>
</dbReference>
<dbReference type="SUPFAM" id="SSF56801">
    <property type="entry name" value="Acetyl-CoA synthetase-like"/>
    <property type="match status" value="1"/>
</dbReference>
<keyword evidence="6" id="KW-1185">Reference proteome</keyword>
<protein>
    <submittedName>
        <fullName evidence="5">AMP binding protein</fullName>
    </submittedName>
</protein>
<organism evidence="5 6">
    <name type="scientific">Papiliotrema laurentii</name>
    <name type="common">Cryptococcus laurentii</name>
    <dbReference type="NCBI Taxonomy" id="5418"/>
    <lineage>
        <taxon>Eukaryota</taxon>
        <taxon>Fungi</taxon>
        <taxon>Dikarya</taxon>
        <taxon>Basidiomycota</taxon>
        <taxon>Agaricomycotina</taxon>
        <taxon>Tremellomycetes</taxon>
        <taxon>Tremellales</taxon>
        <taxon>Rhynchogastremaceae</taxon>
        <taxon>Papiliotrema</taxon>
    </lineage>
</organism>
<dbReference type="InterPro" id="IPR020845">
    <property type="entry name" value="AMP-binding_CS"/>
</dbReference>
<dbReference type="Proteomes" id="UP001182556">
    <property type="component" value="Unassembled WGS sequence"/>
</dbReference>
<reference evidence="5" key="1">
    <citation type="submission" date="2023-02" db="EMBL/GenBank/DDBJ databases">
        <title>Identification and recombinant expression of a fungal hydrolase from Papiliotrema laurentii that hydrolyzes apple cutin and clears colloidal polyester polyurethane.</title>
        <authorList>
            <consortium name="DOE Joint Genome Institute"/>
            <person name="Roman V.A."/>
            <person name="Bojanowski C."/>
            <person name="Crable B.R."/>
            <person name="Wagner D.N."/>
            <person name="Hung C.S."/>
            <person name="Nadeau L.J."/>
            <person name="Schratz L."/>
            <person name="Haridas S."/>
            <person name="Pangilinan J."/>
            <person name="Lipzen A."/>
            <person name="Na H."/>
            <person name="Yan M."/>
            <person name="Ng V."/>
            <person name="Grigoriev I.V."/>
            <person name="Spatafora J.W."/>
            <person name="Barlow D."/>
            <person name="Biffinger J."/>
            <person name="Kelley-Loughnane N."/>
            <person name="Varaljay V.A."/>
            <person name="Crookes-Goodson W.J."/>
        </authorList>
    </citation>
    <scope>NUCLEOTIDE SEQUENCE</scope>
    <source>
        <strain evidence="5">5307AH</strain>
    </source>
</reference>
<dbReference type="InterPro" id="IPR000873">
    <property type="entry name" value="AMP-dep_synth/lig_dom"/>
</dbReference>
<keyword evidence="2" id="KW-0436">Ligase</keyword>
<dbReference type="InterPro" id="IPR042099">
    <property type="entry name" value="ANL_N_sf"/>
</dbReference>
<dbReference type="AlphaFoldDB" id="A0AAD9FTH9"/>
<gene>
    <name evidence="5" type="ORF">DB88DRAFT_485400</name>
</gene>
<comment type="similarity">
    <text evidence="1">Belongs to the ATP-dependent AMP-binding enzyme family.</text>
</comment>
<evidence type="ECO:0000259" key="3">
    <source>
        <dbReference type="Pfam" id="PF00501"/>
    </source>
</evidence>